<sequence>MPVAEIHLIEGYSDTEKTRLGRAVTDAIRFVVPAAPEAITVMLHERKPGQYMRGGTHRSPAPALPDPALIVRQYLDAMEARDLDAARAFLADGFTMTFPGAAPMTTLDALIAWSKPRYAFVRKSYDGTEAFQGAEGAVVYTRGTLSGEWPDGTAFEGIRFIDRFEVTGGKITRQDVWNDIAEVKEHP</sequence>
<dbReference type="InterPro" id="IPR032710">
    <property type="entry name" value="NTF2-like_dom_sf"/>
</dbReference>
<feature type="domain" description="4-oxalocrotonate tautomerase-like" evidence="2">
    <location>
        <begin position="2"/>
        <end position="56"/>
    </location>
</feature>
<comment type="caution">
    <text evidence="4">The sequence shown here is derived from an EMBL/GenBank/DDBJ whole genome shotgun (WGS) entry which is preliminary data.</text>
</comment>
<feature type="domain" description="SnoaL-like" evidence="3">
    <location>
        <begin position="71"/>
        <end position="173"/>
    </location>
</feature>
<evidence type="ECO:0000256" key="1">
    <source>
        <dbReference type="ARBA" id="ARBA00023235"/>
    </source>
</evidence>
<keyword evidence="1" id="KW-0413">Isomerase</keyword>
<dbReference type="InterPro" id="IPR037401">
    <property type="entry name" value="SnoaL-like"/>
</dbReference>
<dbReference type="Pfam" id="PF01361">
    <property type="entry name" value="Tautomerase"/>
    <property type="match status" value="1"/>
</dbReference>
<reference evidence="4 5" key="1">
    <citation type="submission" date="2019-05" db="EMBL/GenBank/DDBJ databases">
        <title>Sulfitobacter sabulilitoris sp. nov., isolated from a marine sand.</title>
        <authorList>
            <person name="Yoon J.-H."/>
        </authorList>
    </citation>
    <scope>NUCLEOTIDE SEQUENCE [LARGE SCALE GENOMIC DNA]</scope>
    <source>
        <strain evidence="4 5">HSMS-29</strain>
    </source>
</reference>
<evidence type="ECO:0000259" key="3">
    <source>
        <dbReference type="Pfam" id="PF12680"/>
    </source>
</evidence>
<dbReference type="RefSeq" id="WP_138662878.1">
    <property type="nucleotide sequence ID" value="NZ_VANS01000003.1"/>
</dbReference>
<evidence type="ECO:0000313" key="5">
    <source>
        <dbReference type="Proteomes" id="UP000309550"/>
    </source>
</evidence>
<dbReference type="EMBL" id="VANS01000003">
    <property type="protein sequence ID" value="TMM51806.1"/>
    <property type="molecule type" value="Genomic_DNA"/>
</dbReference>
<dbReference type="OrthoDB" id="8635217at2"/>
<evidence type="ECO:0000313" key="4">
    <source>
        <dbReference type="EMBL" id="TMM51806.1"/>
    </source>
</evidence>
<dbReference type="SUPFAM" id="SSF55331">
    <property type="entry name" value="Tautomerase/MIF"/>
    <property type="match status" value="1"/>
</dbReference>
<gene>
    <name evidence="4" type="ORF">FDT80_13750</name>
</gene>
<dbReference type="InterPro" id="IPR014347">
    <property type="entry name" value="Tautomerase/MIF_sf"/>
</dbReference>
<name>A0A5S3PDA3_9RHOB</name>
<protein>
    <submittedName>
        <fullName evidence="4">DUF4440 domain-containing protein</fullName>
    </submittedName>
</protein>
<dbReference type="Gene3D" id="3.30.429.10">
    <property type="entry name" value="Macrophage Migration Inhibitory Factor"/>
    <property type="match status" value="1"/>
</dbReference>
<dbReference type="SUPFAM" id="SSF54427">
    <property type="entry name" value="NTF2-like"/>
    <property type="match status" value="1"/>
</dbReference>
<dbReference type="Proteomes" id="UP000309550">
    <property type="component" value="Unassembled WGS sequence"/>
</dbReference>
<dbReference type="Gene3D" id="3.10.450.50">
    <property type="match status" value="1"/>
</dbReference>
<dbReference type="InterPro" id="IPR004370">
    <property type="entry name" value="4-OT-like_dom"/>
</dbReference>
<dbReference type="Pfam" id="PF12680">
    <property type="entry name" value="SnoaL_2"/>
    <property type="match status" value="1"/>
</dbReference>
<keyword evidence="5" id="KW-1185">Reference proteome</keyword>
<dbReference type="AlphaFoldDB" id="A0A5S3PDA3"/>
<organism evidence="4 5">
    <name type="scientific">Sulfitobacter sabulilitoris</name>
    <dbReference type="NCBI Taxonomy" id="2562655"/>
    <lineage>
        <taxon>Bacteria</taxon>
        <taxon>Pseudomonadati</taxon>
        <taxon>Pseudomonadota</taxon>
        <taxon>Alphaproteobacteria</taxon>
        <taxon>Rhodobacterales</taxon>
        <taxon>Roseobacteraceae</taxon>
        <taxon>Sulfitobacter</taxon>
    </lineage>
</organism>
<accession>A0A5S3PDA3</accession>
<proteinExistence type="predicted"/>
<dbReference type="GO" id="GO:0016853">
    <property type="term" value="F:isomerase activity"/>
    <property type="evidence" value="ECO:0007669"/>
    <property type="project" value="UniProtKB-KW"/>
</dbReference>
<evidence type="ECO:0000259" key="2">
    <source>
        <dbReference type="Pfam" id="PF01361"/>
    </source>
</evidence>